<feature type="signal peptide" evidence="1">
    <location>
        <begin position="1"/>
        <end position="21"/>
    </location>
</feature>
<dbReference type="WBParaSite" id="ALUE_0001087201-mRNA-1">
    <property type="protein sequence ID" value="ALUE_0001087201-mRNA-1"/>
    <property type="gene ID" value="ALUE_0001087201"/>
</dbReference>
<feature type="chain" id="PRO_5005656884" evidence="1">
    <location>
        <begin position="22"/>
        <end position="99"/>
    </location>
</feature>
<dbReference type="Proteomes" id="UP000036681">
    <property type="component" value="Unplaced"/>
</dbReference>
<reference evidence="3" key="1">
    <citation type="submission" date="2017-02" db="UniProtKB">
        <authorList>
            <consortium name="WormBaseParasite"/>
        </authorList>
    </citation>
    <scope>IDENTIFICATION</scope>
</reference>
<name>A0A0M3I2U4_ASCLU</name>
<protein>
    <submittedName>
        <fullName evidence="3">Abhydrolase_3 domain-containing protein</fullName>
    </submittedName>
</protein>
<organism evidence="2 3">
    <name type="scientific">Ascaris lumbricoides</name>
    <name type="common">Giant roundworm</name>
    <dbReference type="NCBI Taxonomy" id="6252"/>
    <lineage>
        <taxon>Eukaryota</taxon>
        <taxon>Metazoa</taxon>
        <taxon>Ecdysozoa</taxon>
        <taxon>Nematoda</taxon>
        <taxon>Chromadorea</taxon>
        <taxon>Rhabditida</taxon>
        <taxon>Spirurina</taxon>
        <taxon>Ascaridomorpha</taxon>
        <taxon>Ascaridoidea</taxon>
        <taxon>Ascarididae</taxon>
        <taxon>Ascaris</taxon>
    </lineage>
</organism>
<evidence type="ECO:0000313" key="3">
    <source>
        <dbReference type="WBParaSite" id="ALUE_0001087201-mRNA-1"/>
    </source>
</evidence>
<evidence type="ECO:0000256" key="1">
    <source>
        <dbReference type="SAM" id="SignalP"/>
    </source>
</evidence>
<keyword evidence="1" id="KW-0732">Signal</keyword>
<accession>A0A0M3I2U4</accession>
<proteinExistence type="predicted"/>
<sequence length="99" mass="11315">MSMGGLIALFNVFWAYNICEALILESPDENRYSIGGIYARPWTSINTIDEIVDSIDAQINKKFINANRYIAANNMPEDDRPLVKRYNRIGGMIVMGRRK</sequence>
<dbReference type="AlphaFoldDB" id="A0A0M3I2U4"/>
<evidence type="ECO:0000313" key="2">
    <source>
        <dbReference type="Proteomes" id="UP000036681"/>
    </source>
</evidence>
<keyword evidence="2" id="KW-1185">Reference proteome</keyword>